<comment type="caution">
    <text evidence="7">The sequence shown here is derived from an EMBL/GenBank/DDBJ whole genome shotgun (WGS) entry which is preliminary data.</text>
</comment>
<keyword evidence="3" id="KW-0408">Iron</keyword>
<gene>
    <name evidence="7" type="ORF">Tfer_2180</name>
</gene>
<dbReference type="PANTHER" id="PTHR42988:SF2">
    <property type="entry name" value="CYCLIC NUCLEOTIDE PHOSPHODIESTERASE CBUA0032-RELATED"/>
    <property type="match status" value="1"/>
</dbReference>
<feature type="transmembrane region" description="Helical" evidence="5">
    <location>
        <begin position="33"/>
        <end position="52"/>
    </location>
</feature>
<organism evidence="7 8">
    <name type="scientific">Thermincola ferriacetica</name>
    <dbReference type="NCBI Taxonomy" id="281456"/>
    <lineage>
        <taxon>Bacteria</taxon>
        <taxon>Bacillati</taxon>
        <taxon>Bacillota</taxon>
        <taxon>Clostridia</taxon>
        <taxon>Eubacteriales</taxon>
        <taxon>Thermincolaceae</taxon>
        <taxon>Thermincola</taxon>
    </lineage>
</organism>
<keyword evidence="8" id="KW-1185">Reference proteome</keyword>
<evidence type="ECO:0000256" key="3">
    <source>
        <dbReference type="ARBA" id="ARBA00023004"/>
    </source>
</evidence>
<dbReference type="SUPFAM" id="SSF56300">
    <property type="entry name" value="Metallo-dependent phosphatases"/>
    <property type="match status" value="1"/>
</dbReference>
<proteinExistence type="inferred from homology"/>
<dbReference type="InterPro" id="IPR050884">
    <property type="entry name" value="CNP_phosphodiesterase-III"/>
</dbReference>
<dbReference type="Pfam" id="PF00149">
    <property type="entry name" value="Metallophos"/>
    <property type="match status" value="1"/>
</dbReference>
<dbReference type="AlphaFoldDB" id="A0A0L6W2C7"/>
<feature type="domain" description="Calcineurin-like phosphoesterase" evidence="6">
    <location>
        <begin position="86"/>
        <end position="331"/>
    </location>
</feature>
<dbReference type="Proteomes" id="UP000037175">
    <property type="component" value="Unassembled WGS sequence"/>
</dbReference>
<sequence>MHQKVAKLQNPAFYIKEGLGPVKLIVFIFKPRWLIGLFLVLVMGLGIISPAGSVKPVGATRGPNNTIWGRFGCAREQQRHKLNYKKIIIFSDPHYYTPELGTTGAAFEEYLAGDRKLLAESNAILRKTINQIKASDAGIVLISGDLTKDGELVNHLKVASYLKELEDSGRKVYVINGNHDINNPHAFKFEGAQVIPVENVSPEQFKEIYKDFGYAEALAVDTNSLSYVVEPVQGLRLIVMDSAIYDRNHTVGRPKTEGAFSGATLNWIIGQIKKAKAQGKIVLGMMHHGLMDHFSVQRRFFAQYVIKDADRIAVDLADAGMAAVFTGHFHAQDITAKQIGNKYIYDVETGSLVTYPNPYRTIEWTPDNKLRIKTSRIEEIDYDTGSLKFPVYAKKYLTDGLRDLAPHFLARIIMGQGLTEEEAVEQAALIVRQKVSPFMTLGDLLATIMVAHYQGDEVLDEELLPVIQRLVASESPLLGMLGEALLSLGTDLEPADNDIIIPLQP</sequence>
<keyword evidence="2" id="KW-0378">Hydrolase</keyword>
<dbReference type="GO" id="GO:0046872">
    <property type="term" value="F:metal ion binding"/>
    <property type="evidence" value="ECO:0007669"/>
    <property type="project" value="UniProtKB-KW"/>
</dbReference>
<evidence type="ECO:0000256" key="2">
    <source>
        <dbReference type="ARBA" id="ARBA00022801"/>
    </source>
</evidence>
<dbReference type="EMBL" id="LGTE01000015">
    <property type="protein sequence ID" value="KNZ69234.1"/>
    <property type="molecule type" value="Genomic_DNA"/>
</dbReference>
<dbReference type="GO" id="GO:0016787">
    <property type="term" value="F:hydrolase activity"/>
    <property type="evidence" value="ECO:0007669"/>
    <property type="project" value="UniProtKB-KW"/>
</dbReference>
<evidence type="ECO:0000313" key="8">
    <source>
        <dbReference type="Proteomes" id="UP000037175"/>
    </source>
</evidence>
<evidence type="ECO:0000256" key="1">
    <source>
        <dbReference type="ARBA" id="ARBA00022723"/>
    </source>
</evidence>
<dbReference type="InterPro" id="IPR029052">
    <property type="entry name" value="Metallo-depent_PP-like"/>
</dbReference>
<evidence type="ECO:0000256" key="5">
    <source>
        <dbReference type="SAM" id="Phobius"/>
    </source>
</evidence>
<evidence type="ECO:0000259" key="6">
    <source>
        <dbReference type="Pfam" id="PF00149"/>
    </source>
</evidence>
<protein>
    <submittedName>
        <fullName evidence="7">Metallophosphoesterase</fullName>
    </submittedName>
</protein>
<dbReference type="PATRIC" id="fig|281456.6.peg.2300"/>
<dbReference type="PANTHER" id="PTHR42988">
    <property type="entry name" value="PHOSPHOHYDROLASE"/>
    <property type="match status" value="1"/>
</dbReference>
<keyword evidence="5" id="KW-1133">Transmembrane helix</keyword>
<keyword evidence="1" id="KW-0479">Metal-binding</keyword>
<evidence type="ECO:0000256" key="4">
    <source>
        <dbReference type="ARBA" id="ARBA00025742"/>
    </source>
</evidence>
<comment type="similarity">
    <text evidence="4">Belongs to the cyclic nucleotide phosphodiesterase class-III family.</text>
</comment>
<evidence type="ECO:0000313" key="7">
    <source>
        <dbReference type="EMBL" id="KNZ69234.1"/>
    </source>
</evidence>
<accession>A0A0L6W2C7</accession>
<reference evidence="8" key="1">
    <citation type="submission" date="2015-07" db="EMBL/GenBank/DDBJ databases">
        <title>Complete Genome of Thermincola ferriacetica strain Z-0001T.</title>
        <authorList>
            <person name="Lusk B."/>
            <person name="Badalamenti J.P."/>
            <person name="Parameswaran P."/>
            <person name="Bond D.R."/>
            <person name="Torres C.I."/>
        </authorList>
    </citation>
    <scope>NUCLEOTIDE SEQUENCE [LARGE SCALE GENOMIC DNA]</scope>
    <source>
        <strain evidence="8">Z-0001</strain>
    </source>
</reference>
<name>A0A0L6W2C7_9FIRM</name>
<dbReference type="Gene3D" id="3.60.21.10">
    <property type="match status" value="1"/>
</dbReference>
<dbReference type="InterPro" id="IPR004843">
    <property type="entry name" value="Calcineurin-like_PHP"/>
</dbReference>
<keyword evidence="5" id="KW-0472">Membrane</keyword>
<keyword evidence="5" id="KW-0812">Transmembrane</keyword>